<dbReference type="PRINTS" id="PR00180">
    <property type="entry name" value="CRETINALDHBP"/>
</dbReference>
<accession>A0AAW2HAI7</accession>
<evidence type="ECO:0000313" key="2">
    <source>
        <dbReference type="EMBL" id="KAL0266664.1"/>
    </source>
</evidence>
<dbReference type="Pfam" id="PF00650">
    <property type="entry name" value="CRAL_TRIO"/>
    <property type="match status" value="1"/>
</dbReference>
<name>A0AAW2HAI7_9NEOP</name>
<dbReference type="CDD" id="cd00170">
    <property type="entry name" value="SEC14"/>
    <property type="match status" value="1"/>
</dbReference>
<dbReference type="SUPFAM" id="SSF52087">
    <property type="entry name" value="CRAL/TRIO domain"/>
    <property type="match status" value="1"/>
</dbReference>
<dbReference type="SMART" id="SM00516">
    <property type="entry name" value="SEC14"/>
    <property type="match status" value="1"/>
</dbReference>
<organism evidence="2">
    <name type="scientific">Menopon gallinae</name>
    <name type="common">poultry shaft louse</name>
    <dbReference type="NCBI Taxonomy" id="328185"/>
    <lineage>
        <taxon>Eukaryota</taxon>
        <taxon>Metazoa</taxon>
        <taxon>Ecdysozoa</taxon>
        <taxon>Arthropoda</taxon>
        <taxon>Hexapoda</taxon>
        <taxon>Insecta</taxon>
        <taxon>Pterygota</taxon>
        <taxon>Neoptera</taxon>
        <taxon>Paraneoptera</taxon>
        <taxon>Psocodea</taxon>
        <taxon>Troctomorpha</taxon>
        <taxon>Phthiraptera</taxon>
        <taxon>Amblycera</taxon>
        <taxon>Menoponidae</taxon>
        <taxon>Menopon</taxon>
    </lineage>
</organism>
<feature type="domain" description="CRAL-TRIO" evidence="1">
    <location>
        <begin position="144"/>
        <end position="277"/>
    </location>
</feature>
<comment type="caution">
    <text evidence="2">The sequence shown here is derived from an EMBL/GenBank/DDBJ whole genome shotgun (WGS) entry which is preliminary data.</text>
</comment>
<proteinExistence type="predicted"/>
<protein>
    <recommendedName>
        <fullName evidence="1">CRAL-TRIO domain-containing protein</fullName>
    </recommendedName>
</protein>
<sequence length="330" mass="38014">MLKKLVYPAEELFKKKSSSVEKEEVAPPVSAQVTARVLTQQEVEEWEAEKATEVAMLRDWLKKQPHLPQNLTNEQLLVFLQSCYNSVEQTKTKIDNHFTMRTHAPEIFTSRSIQSKEVTQALRVARVSPLKIPNGHNVIFVDCVDPNVENYNLTAVLKATGMAIDTLIRYYPREDNVVLVFDMRNSVLAHVLRTNLVTLKKGMLFVQTSLPFRLTEIHVINAFPLIHQIQTMLKPFINSELSKLIHIHMQDNMDSFYKYIPKKYLPKDYGGESMSLQELNDILKKMIKEQEPYLEAVEQQKVNENKRAGMAKSSSDVFGLEGSFRKIEFD</sequence>
<dbReference type="PROSITE" id="PS50191">
    <property type="entry name" value="CRAL_TRIO"/>
    <property type="match status" value="1"/>
</dbReference>
<dbReference type="PANTHER" id="PTHR10174">
    <property type="entry name" value="ALPHA-TOCOPHEROL TRANSFER PROTEIN-RELATED"/>
    <property type="match status" value="1"/>
</dbReference>
<reference evidence="2" key="1">
    <citation type="journal article" date="2024" name="Gigascience">
        <title>Chromosome-level genome of the poultry shaft louse Menopon gallinae provides insight into the host-switching and adaptive evolution of parasitic lice.</title>
        <authorList>
            <person name="Xu Y."/>
            <person name="Ma L."/>
            <person name="Liu S."/>
            <person name="Liang Y."/>
            <person name="Liu Q."/>
            <person name="He Z."/>
            <person name="Tian L."/>
            <person name="Duan Y."/>
            <person name="Cai W."/>
            <person name="Li H."/>
            <person name="Song F."/>
        </authorList>
    </citation>
    <scope>NUCLEOTIDE SEQUENCE</scope>
    <source>
        <strain evidence="2">Cailab_2023a</strain>
    </source>
</reference>
<dbReference type="GO" id="GO:0016020">
    <property type="term" value="C:membrane"/>
    <property type="evidence" value="ECO:0007669"/>
    <property type="project" value="TreeGrafter"/>
</dbReference>
<evidence type="ECO:0000259" key="1">
    <source>
        <dbReference type="PROSITE" id="PS50191"/>
    </source>
</evidence>
<dbReference type="AlphaFoldDB" id="A0AAW2HAI7"/>
<dbReference type="SUPFAM" id="SSF46938">
    <property type="entry name" value="CRAL/TRIO N-terminal domain"/>
    <property type="match status" value="1"/>
</dbReference>
<dbReference type="PANTHER" id="PTHR10174:SF213">
    <property type="entry name" value="CRAL-TRIO DOMAIN-CONTAINING PROTEIN"/>
    <property type="match status" value="1"/>
</dbReference>
<gene>
    <name evidence="2" type="ORF">PYX00_009148</name>
</gene>
<dbReference type="InterPro" id="IPR036865">
    <property type="entry name" value="CRAL-TRIO_dom_sf"/>
</dbReference>
<dbReference type="InterPro" id="IPR001251">
    <property type="entry name" value="CRAL-TRIO_dom"/>
</dbReference>
<dbReference type="Gene3D" id="3.40.525.10">
    <property type="entry name" value="CRAL-TRIO lipid binding domain"/>
    <property type="match status" value="1"/>
</dbReference>
<dbReference type="InterPro" id="IPR036273">
    <property type="entry name" value="CRAL/TRIO_N_dom_sf"/>
</dbReference>
<dbReference type="EMBL" id="JARGDH010000005">
    <property type="protein sequence ID" value="KAL0266664.1"/>
    <property type="molecule type" value="Genomic_DNA"/>
</dbReference>
<dbReference type="GO" id="GO:1902936">
    <property type="term" value="F:phosphatidylinositol bisphosphate binding"/>
    <property type="evidence" value="ECO:0007669"/>
    <property type="project" value="TreeGrafter"/>
</dbReference>